<dbReference type="SMART" id="SM00280">
    <property type="entry name" value="KAZAL"/>
    <property type="match status" value="1"/>
</dbReference>
<dbReference type="FunFam" id="1.50.10.20:FF:000001">
    <property type="entry name" value="CD109 isoform 1"/>
    <property type="match status" value="1"/>
</dbReference>
<feature type="region of interest" description="Disordered" evidence="9">
    <location>
        <begin position="1754"/>
        <end position="1848"/>
    </location>
</feature>
<dbReference type="InterPro" id="IPR022041">
    <property type="entry name" value="Methyltransf_FA"/>
</dbReference>
<feature type="compositionally biased region" description="Polar residues" evidence="9">
    <location>
        <begin position="1917"/>
        <end position="1931"/>
    </location>
</feature>
<gene>
    <name evidence="11" type="ORF">HOLleu_19853</name>
</gene>
<dbReference type="SMART" id="SM01361">
    <property type="entry name" value="A2M_recep"/>
    <property type="match status" value="1"/>
</dbReference>
<dbReference type="SUPFAM" id="SSF100895">
    <property type="entry name" value="Kazal-type serine protease inhibitors"/>
    <property type="match status" value="1"/>
</dbReference>
<organism evidence="11 12">
    <name type="scientific">Holothuria leucospilota</name>
    <name type="common">Black long sea cucumber</name>
    <name type="synonym">Mertensiothuria leucospilota</name>
    <dbReference type="NCBI Taxonomy" id="206669"/>
    <lineage>
        <taxon>Eukaryota</taxon>
        <taxon>Metazoa</taxon>
        <taxon>Echinodermata</taxon>
        <taxon>Eleutherozoa</taxon>
        <taxon>Echinozoa</taxon>
        <taxon>Holothuroidea</taxon>
        <taxon>Aspidochirotacea</taxon>
        <taxon>Aspidochirotida</taxon>
        <taxon>Holothuriidae</taxon>
        <taxon>Holothuria</taxon>
    </lineage>
</organism>
<evidence type="ECO:0000256" key="1">
    <source>
        <dbReference type="ARBA" id="ARBA00004613"/>
    </source>
</evidence>
<dbReference type="PROSITE" id="PS00477">
    <property type="entry name" value="ALPHA_2_MACROGLOBULIN"/>
    <property type="match status" value="1"/>
</dbReference>
<comment type="subcellular location">
    <subcellularLocation>
        <location evidence="1">Secreted</location>
    </subcellularLocation>
</comment>
<proteinExistence type="inferred from homology"/>
<dbReference type="SUPFAM" id="SSF48239">
    <property type="entry name" value="Terpenoid cyclases/Protein prenyltransferases"/>
    <property type="match status" value="1"/>
</dbReference>
<dbReference type="OrthoDB" id="2142040at2759"/>
<dbReference type="SMART" id="SM01359">
    <property type="entry name" value="A2M_N_2"/>
    <property type="match status" value="1"/>
</dbReference>
<dbReference type="InterPro" id="IPR050473">
    <property type="entry name" value="A2M/Complement_sys"/>
</dbReference>
<dbReference type="Gene3D" id="2.60.40.10">
    <property type="entry name" value="Immunoglobulins"/>
    <property type="match status" value="2"/>
</dbReference>
<reference evidence="11" key="1">
    <citation type="submission" date="2021-10" db="EMBL/GenBank/DDBJ databases">
        <title>Tropical sea cucumber genome reveals ecological adaptation and Cuvierian tubules defense mechanism.</title>
        <authorList>
            <person name="Chen T."/>
        </authorList>
    </citation>
    <scope>NUCLEOTIDE SEQUENCE</scope>
    <source>
        <strain evidence="11">Nanhai2018</strain>
        <tissue evidence="11">Muscle</tissue>
    </source>
</reference>
<evidence type="ECO:0000256" key="8">
    <source>
        <dbReference type="ARBA" id="ARBA00023180"/>
    </source>
</evidence>
<dbReference type="Pfam" id="PF01835">
    <property type="entry name" value="MG2"/>
    <property type="match status" value="1"/>
</dbReference>
<dbReference type="Gene3D" id="6.20.50.160">
    <property type="match status" value="1"/>
</dbReference>
<dbReference type="InterPro" id="IPR041555">
    <property type="entry name" value="MG3"/>
</dbReference>
<keyword evidence="3" id="KW-0964">Secreted</keyword>
<dbReference type="InterPro" id="IPR011625">
    <property type="entry name" value="A2M_N_BRD"/>
</dbReference>
<dbReference type="Pfam" id="PF00207">
    <property type="entry name" value="A2M"/>
    <property type="match status" value="1"/>
</dbReference>
<dbReference type="Pfam" id="PF07703">
    <property type="entry name" value="A2M_BRD"/>
    <property type="match status" value="1"/>
</dbReference>
<evidence type="ECO:0000313" key="11">
    <source>
        <dbReference type="EMBL" id="KAJ8036001.1"/>
    </source>
</evidence>
<evidence type="ECO:0000256" key="5">
    <source>
        <dbReference type="ARBA" id="ARBA00022729"/>
    </source>
</evidence>
<keyword evidence="7" id="KW-1015">Disulfide bond</keyword>
<dbReference type="Proteomes" id="UP001152320">
    <property type="component" value="Chromosome 9"/>
</dbReference>
<dbReference type="SMART" id="SM01360">
    <property type="entry name" value="A2M"/>
    <property type="match status" value="1"/>
</dbReference>
<feature type="domain" description="Kazal-like" evidence="10">
    <location>
        <begin position="1642"/>
        <end position="1696"/>
    </location>
</feature>
<dbReference type="GO" id="GO:0005615">
    <property type="term" value="C:extracellular space"/>
    <property type="evidence" value="ECO:0007669"/>
    <property type="project" value="InterPro"/>
</dbReference>
<feature type="compositionally biased region" description="Polar residues" evidence="9">
    <location>
        <begin position="1779"/>
        <end position="1804"/>
    </location>
</feature>
<feature type="compositionally biased region" description="Polar residues" evidence="9">
    <location>
        <begin position="1811"/>
        <end position="1820"/>
    </location>
</feature>
<feature type="compositionally biased region" description="Low complexity" evidence="9">
    <location>
        <begin position="1731"/>
        <end position="1742"/>
    </location>
</feature>
<dbReference type="SUPFAM" id="SSF81296">
    <property type="entry name" value="E set domains"/>
    <property type="match status" value="1"/>
</dbReference>
<feature type="region of interest" description="Disordered" evidence="9">
    <location>
        <begin position="1697"/>
        <end position="1742"/>
    </location>
</feature>
<dbReference type="InterPro" id="IPR009048">
    <property type="entry name" value="A-macroglobulin_rcpt-bd"/>
</dbReference>
<feature type="region of interest" description="Disordered" evidence="9">
    <location>
        <begin position="1879"/>
        <end position="1948"/>
    </location>
</feature>
<keyword evidence="6" id="KW-0722">Serine protease inhibitor</keyword>
<dbReference type="InterPro" id="IPR002350">
    <property type="entry name" value="Kazal_dom"/>
</dbReference>
<feature type="compositionally biased region" description="Low complexity" evidence="9">
    <location>
        <begin position="1988"/>
        <end position="2010"/>
    </location>
</feature>
<dbReference type="CDD" id="cd00104">
    <property type="entry name" value="KAZAL_FS"/>
    <property type="match status" value="1"/>
</dbReference>
<evidence type="ECO:0000256" key="3">
    <source>
        <dbReference type="ARBA" id="ARBA00022525"/>
    </source>
</evidence>
<dbReference type="Pfam" id="PF12248">
    <property type="entry name" value="Methyltransf_FA"/>
    <property type="match status" value="1"/>
</dbReference>
<dbReference type="InterPro" id="IPR008930">
    <property type="entry name" value="Terpenoid_cyclase/PrenylTrfase"/>
</dbReference>
<evidence type="ECO:0000256" key="6">
    <source>
        <dbReference type="ARBA" id="ARBA00022900"/>
    </source>
</evidence>
<keyword evidence="5" id="KW-0732">Signal</keyword>
<dbReference type="Gene3D" id="2.60.40.690">
    <property type="entry name" value="Alpha-macroglobulin, receptor-binding domain"/>
    <property type="match status" value="1"/>
</dbReference>
<dbReference type="EMBL" id="JAIZAY010000009">
    <property type="protein sequence ID" value="KAJ8036001.1"/>
    <property type="molecule type" value="Genomic_DNA"/>
</dbReference>
<evidence type="ECO:0000313" key="12">
    <source>
        <dbReference type="Proteomes" id="UP001152320"/>
    </source>
</evidence>
<dbReference type="Gene3D" id="2.20.130.20">
    <property type="match status" value="1"/>
</dbReference>
<name>A0A9Q1H883_HOLLE</name>
<dbReference type="Pfam" id="PF07677">
    <property type="entry name" value="A2M_recep"/>
    <property type="match status" value="1"/>
</dbReference>
<dbReference type="Pfam" id="PF07678">
    <property type="entry name" value="TED_complement"/>
    <property type="match status" value="1"/>
</dbReference>
<sequence length="2069" mass="232024">MVGRNLLGPTMTFFDFFLILVFSGAALGNRGYLVAHPRILRPGTEHISVTIFDPTEPVLVQVRLSWRNQTFASAERSILGNGVLILEVPENIRGRVTLDICGNCLTTSRGYHFRNSTDIAVSLKSSSVFIQIDKPVYKPGQTVLINFIVVGADLHPKDENIFAYIEDPKGSRMVQWRELNKQCCGLRNATFPLSDQPILGDWNIYAEVNGQTYNKTFRIEKYIAPKFEVLIHPPRYIIDINRCKQATVEARYTYGKPVKGKLSINMKLVGIGYYDNYIGHNQFLFRDIDGVSHFNICVSQMVSSSLNPYFKGAIEIEASVTSSDGHVFVAQDDSCLVKRQPIGLEYTVDTIKHFKPGLPYEGKLSVYFPDGSEANQVTVKVNAESNNYFFYQEDLLSENGMVYFKVDKIPDDASLVWFSATVMKWKGRYPGGTYYPIYHSASSWYSPSNCFIQTKLLNKKLKVGDHVVVGVLSTCSCNVTLHYHLMSRGDLVYSGVKEPHEEDITYVNVNDSILCKTAITFDATHAMAPSTQLMVYYLRSDNETVADNLPLHIEPSFENEVSIQFSSNSTSPGSKLSMMVTAKQGSCICVGSVDHSVQLLQPGYELTSQKVFSEIDTFNILEPSRPETWWTRIRRHARSTSWRGTQPTDSYQAFKASGLHVMTDIANLRFQPKGGRTEEWSFQTLETHQGGDRNTRNIRRAYFPETWLWDCFNMSSTRKQEQFRVHVPDSITTWSTQAFALSEVHGFGLSEKSSLVSIKNFFVDFTLPYSVIRDEQVRLPVSVYNYHDICVQVTLTISLQEGSQFWDTTERTRTETLCMQEHETQTVYVEVSFNQLGKVRIHASAEAYSAFGCCTDGVVGDVLISSDKISRSLLVEPEGIPRAYTYSVFFCPNERIHLTTPNRYEYQFLRKPPSMDFLTFMCKASNDARIALASSRDSHILYEIVIGGWGNSQTWLSRERSGTRLRATVTRDILSRNEFRAFWIIWKGGHIQVGTGEVPSNQSMIVRWQDDDPLTVNYIGFSTGFGSTGEFRIWKKKSNSEMFIEAFTLTLPLNFIPGSEKAKAVMIADVMGPTLNNLQNLIRLPFGCGEQNMIHFAPNIYVMSYLERTGQLTPEIKTEATGFLVQGYQRQLTYKRHDGSYSAFGESDSSGSMWLTAFVLKSFAQSQAYIYVDPLELSMTKSWIISQQLVDGAFPPVGRVLNKDIQGGIQGMVSLTAYVVVALMESGLMSAREKLSVERGQRFLESNINAIQDSYTAALTAYALTLRESPAAPEVVRLLTSKSLYSDGLRYWSLSGQPHEVLPHYNVLGNFQQTVTSAEVEMTAYALLTYAARRNIAYSLPIVKWLTKQRNSLGGFSSTQDTCVALQALAEYAALSFVRDVNLTISLGYVDEGQSVEQVYHITNDNSKVLQTVEVPALSRNLFLRSTGEGCGLLQVDVNYNIPDPNRNPAFRLNVDLLEPLSDQFSRGKRDTNSIPGTRRQKARIVIRTCVRWLHAGSSNMAVVEVELVSGFTADLESLEQLLFNRHAKVKRYEVEGRKVILYFDEIPSQCMTCVSFIAQQDFLVRKLHAVPVKVYDYYEPHYEAISMYNVTGDIRRDQPCEEEHCNQVGGASSHREEVFSPNIAPPRLDLCNMVNGDCVFMADTIECSCERTCSYGGPPVCGSDGLRYDNYCHMEVAACQKDEIIKILPLENCNVPQPSEPSEVDTPTDGIPPVTEDSFPVEDSDEDSSDGSSESQFSISIFDKGPLDRIVPWLPTERMPTDPFEPQSSRPAPDGKSSVDSQFIQGSEKQETTQYDTGASFSSDPLVWFRSTSEPTVFPQSDGDVADQQRSDGKSEASTVTPMEKENVLGEESLRMELTTKVGVGQSGVGRTLESTTLRDEEQWRMPSTASFEVRTSSISPNLEKDEHYSEDGQSDVINSTDTVGNTTGNRMPMNPDSMEIKQSQHSLLKADNTVMSESGEGKTADAAYQLGTENVMDGALKGKDITTSSGQESSTQTTQTVPTHPSTVSDERRDDDDRAEEEDEDSHELPQIPKWIGGRSVRLPDVVREGPPLPWNVRMASNEQKRR</sequence>
<comment type="caution">
    <text evidence="11">The sequence shown here is derived from an EMBL/GenBank/DDBJ whole genome shotgun (WGS) entry which is preliminary data.</text>
</comment>
<dbReference type="InterPro" id="IPR013783">
    <property type="entry name" value="Ig-like_fold"/>
</dbReference>
<dbReference type="FunFam" id="2.60.40.1930:FF:000001">
    <property type="entry name" value="CD109 isoform 3"/>
    <property type="match status" value="1"/>
</dbReference>
<feature type="compositionally biased region" description="Acidic residues" evidence="9">
    <location>
        <begin position="2019"/>
        <end position="2028"/>
    </location>
</feature>
<accession>A0A9Q1H883</accession>
<dbReference type="PANTHER" id="PTHR11412:SF139">
    <property type="entry name" value="C3 AND PZP-LIKE ALPHA-2-MACROGLOBULIN DOMAIN-CONTAINING PROTEIN 8"/>
    <property type="match status" value="1"/>
</dbReference>
<dbReference type="Gene3D" id="1.50.10.20">
    <property type="match status" value="1"/>
</dbReference>
<dbReference type="InterPro" id="IPR014756">
    <property type="entry name" value="Ig_E-set"/>
</dbReference>
<dbReference type="Gene3D" id="2.60.40.1940">
    <property type="match status" value="1"/>
</dbReference>
<comment type="similarity">
    <text evidence="2">Belongs to the protease inhibitor I39 (alpha-2-macroglobulin) family.</text>
</comment>
<dbReference type="Pfam" id="PF17791">
    <property type="entry name" value="MG3"/>
    <property type="match status" value="1"/>
</dbReference>
<dbReference type="SMART" id="SM01419">
    <property type="entry name" value="Thiol-ester_cl"/>
    <property type="match status" value="1"/>
</dbReference>
<dbReference type="Gene3D" id="3.30.60.30">
    <property type="match status" value="1"/>
</dbReference>
<dbReference type="InterPro" id="IPR040839">
    <property type="entry name" value="MG4"/>
</dbReference>
<keyword evidence="12" id="KW-1185">Reference proteome</keyword>
<evidence type="ECO:0000256" key="2">
    <source>
        <dbReference type="ARBA" id="ARBA00010952"/>
    </source>
</evidence>
<dbReference type="InterPro" id="IPR019742">
    <property type="entry name" value="MacrogloblnA2_CS"/>
</dbReference>
<dbReference type="CDD" id="cd02897">
    <property type="entry name" value="A2M_2"/>
    <property type="match status" value="1"/>
</dbReference>
<dbReference type="InterPro" id="IPR036595">
    <property type="entry name" value="A-macroglobulin_rcpt-bd_sf"/>
</dbReference>
<keyword evidence="8" id="KW-0325">Glycoprotein</keyword>
<dbReference type="PANTHER" id="PTHR11412">
    <property type="entry name" value="MACROGLOBULIN / COMPLEMENT"/>
    <property type="match status" value="1"/>
</dbReference>
<dbReference type="Pfam" id="PF07648">
    <property type="entry name" value="Kazal_2"/>
    <property type="match status" value="1"/>
</dbReference>
<evidence type="ECO:0000259" key="10">
    <source>
        <dbReference type="PROSITE" id="PS51465"/>
    </source>
</evidence>
<dbReference type="InterPro" id="IPR001599">
    <property type="entry name" value="Macroglobln_a2"/>
</dbReference>
<protein>
    <submittedName>
        <fullName evidence="11">C3 and PZP-like alpha-2-macroglobulin domain-containing protein 8</fullName>
    </submittedName>
</protein>
<dbReference type="SUPFAM" id="SSF49410">
    <property type="entry name" value="Alpha-macroglobulin receptor domain"/>
    <property type="match status" value="1"/>
</dbReference>
<dbReference type="Gene3D" id="2.60.40.1930">
    <property type="match status" value="2"/>
</dbReference>
<evidence type="ECO:0000256" key="7">
    <source>
        <dbReference type="ARBA" id="ARBA00023157"/>
    </source>
</evidence>
<dbReference type="InterPro" id="IPR002890">
    <property type="entry name" value="MG2"/>
</dbReference>
<dbReference type="Gene3D" id="2.60.120.1540">
    <property type="match status" value="1"/>
</dbReference>
<dbReference type="PROSITE" id="PS51465">
    <property type="entry name" value="KAZAL_2"/>
    <property type="match status" value="1"/>
</dbReference>
<evidence type="ECO:0000256" key="4">
    <source>
        <dbReference type="ARBA" id="ARBA00022690"/>
    </source>
</evidence>
<feature type="region of interest" description="Disordered" evidence="9">
    <location>
        <begin position="1981"/>
        <end position="2069"/>
    </location>
</feature>
<dbReference type="Pfam" id="PF17789">
    <property type="entry name" value="MG4"/>
    <property type="match status" value="1"/>
</dbReference>
<dbReference type="InterPro" id="IPR047565">
    <property type="entry name" value="Alpha-macroglob_thiol-ester_cl"/>
</dbReference>
<dbReference type="InterPro" id="IPR011626">
    <property type="entry name" value="Alpha-macroglobulin_TED"/>
</dbReference>
<feature type="compositionally biased region" description="Acidic residues" evidence="9">
    <location>
        <begin position="1720"/>
        <end position="1730"/>
    </location>
</feature>
<keyword evidence="4" id="KW-0646">Protease inhibitor</keyword>
<dbReference type="InterPro" id="IPR036058">
    <property type="entry name" value="Kazal_dom_sf"/>
</dbReference>
<dbReference type="InterPro" id="IPR041813">
    <property type="entry name" value="A2M_TED"/>
</dbReference>
<dbReference type="GO" id="GO:0004867">
    <property type="term" value="F:serine-type endopeptidase inhibitor activity"/>
    <property type="evidence" value="ECO:0007669"/>
    <property type="project" value="UniProtKB-KW"/>
</dbReference>
<evidence type="ECO:0000256" key="9">
    <source>
        <dbReference type="SAM" id="MobiDB-lite"/>
    </source>
</evidence>
<feature type="compositionally biased region" description="Polar residues" evidence="9">
    <location>
        <begin position="1887"/>
        <end position="1902"/>
    </location>
</feature>